<feature type="region of interest" description="Disordered" evidence="5">
    <location>
        <begin position="84"/>
        <end position="162"/>
    </location>
</feature>
<feature type="transmembrane region" description="Helical" evidence="6">
    <location>
        <begin position="164"/>
        <end position="188"/>
    </location>
</feature>
<dbReference type="Proteomes" id="UP000664132">
    <property type="component" value="Unassembled WGS sequence"/>
</dbReference>
<accession>A0A8H7W170</accession>
<comment type="caution">
    <text evidence="7">The sequence shown here is derived from an EMBL/GenBank/DDBJ whole genome shotgun (WGS) entry which is preliminary data.</text>
</comment>
<evidence type="ECO:0000256" key="4">
    <source>
        <dbReference type="ARBA" id="ARBA00023136"/>
    </source>
</evidence>
<dbReference type="GO" id="GO:0016020">
    <property type="term" value="C:membrane"/>
    <property type="evidence" value="ECO:0007669"/>
    <property type="project" value="UniProtKB-SubCell"/>
</dbReference>
<evidence type="ECO:0000313" key="8">
    <source>
        <dbReference type="Proteomes" id="UP000664132"/>
    </source>
</evidence>
<feature type="compositionally biased region" description="Polar residues" evidence="5">
    <location>
        <begin position="127"/>
        <end position="136"/>
    </location>
</feature>
<dbReference type="OrthoDB" id="5421765at2759"/>
<reference evidence="7" key="1">
    <citation type="submission" date="2021-02" db="EMBL/GenBank/DDBJ databases">
        <title>Genome sequence Cadophora malorum strain M34.</title>
        <authorList>
            <person name="Stefanovic E."/>
            <person name="Vu D."/>
            <person name="Scully C."/>
            <person name="Dijksterhuis J."/>
            <person name="Roader J."/>
            <person name="Houbraken J."/>
        </authorList>
    </citation>
    <scope>NUCLEOTIDE SEQUENCE</scope>
    <source>
        <strain evidence="7">M34</strain>
    </source>
</reference>
<keyword evidence="3 6" id="KW-1133">Transmembrane helix</keyword>
<sequence length="481" mass="51687">MALYCETKCSAVPPTSLQQLGSICTFNQQNVPCDIPDPRFDVVPLCGYEVSQAQVKTGELQCESIQQKVTCKFLDTVSQCFEEQPQNEDATNTFSDTTATTTPASVSRASSSISQTGSSTFQTGSSVPTSQASGTIAGSADPKANSSVPEVRPSSDSKKLSSGAAAGIGIGSAIAGAAFAALILLLLFGRYKKRHQKSAGYSNHLPNYNSDLGRQEKDLAMPTKTGVVVTESYLPQPAEDDAIIGEFSKLRDNIKNHVQSFYITGPIEPQSLDRGVLRELSRDTGIQFSKLQDLLVNRTSRNSALRLCIGWMILSRCDGKGPADISLLPQEAAAVAALISDIDYKDTRKATLASKLKVISGALLQSHSGQTQPPQSAKLEHRIEQTLLAVNDFLTPFIESSIDATTDKRIRNLESIVRRASQLALLLFSQPSSWALDFGKSGTGLQGTIVVFPGLLETVSEEGVIRQPPRQFRQPEVTAAV</sequence>
<keyword evidence="2 6" id="KW-0812">Transmembrane</keyword>
<name>A0A8H7W170_9HELO</name>
<dbReference type="PANTHER" id="PTHR15549">
    <property type="entry name" value="PAIRED IMMUNOGLOBULIN-LIKE TYPE 2 RECEPTOR"/>
    <property type="match status" value="1"/>
</dbReference>
<evidence type="ECO:0000256" key="1">
    <source>
        <dbReference type="ARBA" id="ARBA00004167"/>
    </source>
</evidence>
<evidence type="ECO:0000256" key="6">
    <source>
        <dbReference type="SAM" id="Phobius"/>
    </source>
</evidence>
<dbReference type="EMBL" id="JAFJYH010000490">
    <property type="protein sequence ID" value="KAG4411342.1"/>
    <property type="molecule type" value="Genomic_DNA"/>
</dbReference>
<evidence type="ECO:0000256" key="3">
    <source>
        <dbReference type="ARBA" id="ARBA00022989"/>
    </source>
</evidence>
<evidence type="ECO:0000313" key="7">
    <source>
        <dbReference type="EMBL" id="KAG4411342.1"/>
    </source>
</evidence>
<evidence type="ECO:0000256" key="5">
    <source>
        <dbReference type="SAM" id="MobiDB-lite"/>
    </source>
</evidence>
<dbReference type="AlphaFoldDB" id="A0A8H7W170"/>
<feature type="compositionally biased region" description="Low complexity" evidence="5">
    <location>
        <begin position="90"/>
        <end position="126"/>
    </location>
</feature>
<dbReference type="InterPro" id="IPR051694">
    <property type="entry name" value="Immunoregulatory_rcpt-like"/>
</dbReference>
<keyword evidence="8" id="KW-1185">Reference proteome</keyword>
<evidence type="ECO:0000256" key="2">
    <source>
        <dbReference type="ARBA" id="ARBA00022692"/>
    </source>
</evidence>
<protein>
    <submittedName>
        <fullName evidence="7">Uncharacterized protein</fullName>
    </submittedName>
</protein>
<comment type="subcellular location">
    <subcellularLocation>
        <location evidence="1">Membrane</location>
        <topology evidence="1">Single-pass membrane protein</topology>
    </subcellularLocation>
</comment>
<keyword evidence="4 6" id="KW-0472">Membrane</keyword>
<organism evidence="7 8">
    <name type="scientific">Cadophora malorum</name>
    <dbReference type="NCBI Taxonomy" id="108018"/>
    <lineage>
        <taxon>Eukaryota</taxon>
        <taxon>Fungi</taxon>
        <taxon>Dikarya</taxon>
        <taxon>Ascomycota</taxon>
        <taxon>Pezizomycotina</taxon>
        <taxon>Leotiomycetes</taxon>
        <taxon>Helotiales</taxon>
        <taxon>Ploettnerulaceae</taxon>
        <taxon>Cadophora</taxon>
    </lineage>
</organism>
<gene>
    <name evidence="7" type="ORF">IFR04_015528</name>
</gene>
<dbReference type="GO" id="GO:0071944">
    <property type="term" value="C:cell periphery"/>
    <property type="evidence" value="ECO:0007669"/>
    <property type="project" value="UniProtKB-ARBA"/>
</dbReference>
<proteinExistence type="predicted"/>